<accession>A0A162EMK8</accession>
<name>A0A162EMK8_9BACL</name>
<keyword evidence="2" id="KW-1185">Reference proteome</keyword>
<proteinExistence type="predicted"/>
<reference evidence="1" key="1">
    <citation type="journal article" date="2016" name="Genome Announc.">
        <title>Draft genomes of two strains of Paenibacillus glucanolyticus with capability to degrade lignocellulose.</title>
        <authorList>
            <person name="Mathews S.L."/>
            <person name="Pawlak J."/>
            <person name="Grunden A.M."/>
        </authorList>
    </citation>
    <scope>NUCLEOTIDE SEQUENCE [LARGE SCALE GENOMIC DNA]</scope>
    <source>
        <strain evidence="1">SLM1</strain>
    </source>
</reference>
<organism evidence="1 2">
    <name type="scientific">Paenibacillus glucanolyticus</name>
    <dbReference type="NCBI Taxonomy" id="59843"/>
    <lineage>
        <taxon>Bacteria</taxon>
        <taxon>Bacillati</taxon>
        <taxon>Bacillota</taxon>
        <taxon>Bacilli</taxon>
        <taxon>Bacillales</taxon>
        <taxon>Paenibacillaceae</taxon>
        <taxon>Paenibacillus</taxon>
    </lineage>
</organism>
<gene>
    <name evidence="1" type="ORF">AWU65_18500</name>
</gene>
<evidence type="ECO:0000313" key="2">
    <source>
        <dbReference type="Proteomes" id="UP000076796"/>
    </source>
</evidence>
<dbReference type="Proteomes" id="UP000076796">
    <property type="component" value="Unassembled WGS sequence"/>
</dbReference>
<dbReference type="AlphaFoldDB" id="A0A162EMK8"/>
<evidence type="ECO:0000313" key="1">
    <source>
        <dbReference type="EMBL" id="KZS47771.1"/>
    </source>
</evidence>
<protein>
    <submittedName>
        <fullName evidence="1">Uncharacterized protein</fullName>
    </submittedName>
</protein>
<comment type="caution">
    <text evidence="1">The sequence shown here is derived from an EMBL/GenBank/DDBJ whole genome shotgun (WGS) entry which is preliminary data.</text>
</comment>
<sequence length="139" mass="15932">MPMHGMRFLTAQCTAECSPLGKKLLITPILNEQIKYYNAALSRDTQYTDKFKEVILTKGSLPSVYLFPQSKYQTLVLDVRAIQEDVTIILKNKDNREELKSLFIPQDKPEQIEINIAGIKELEVEVRGNAVIYPTSHYK</sequence>
<dbReference type="EMBL" id="LWMH01000001">
    <property type="protein sequence ID" value="KZS47771.1"/>
    <property type="molecule type" value="Genomic_DNA"/>
</dbReference>